<dbReference type="Gene3D" id="3.40.50.1110">
    <property type="entry name" value="SGNH hydrolase"/>
    <property type="match status" value="1"/>
</dbReference>
<feature type="compositionally biased region" description="Polar residues" evidence="1">
    <location>
        <begin position="619"/>
        <end position="630"/>
    </location>
</feature>
<feature type="domain" description="SGNH hydrolase-type esterase" evidence="4">
    <location>
        <begin position="359"/>
        <end position="568"/>
    </location>
</feature>
<dbReference type="CDD" id="cd01838">
    <property type="entry name" value="Isoamyl_acetate_hydrolase_like"/>
    <property type="match status" value="1"/>
</dbReference>
<evidence type="ECO:0000259" key="3">
    <source>
        <dbReference type="Pfam" id="PF00149"/>
    </source>
</evidence>
<dbReference type="Pfam" id="PF13472">
    <property type="entry name" value="Lipase_GDSL_2"/>
    <property type="match status" value="1"/>
</dbReference>
<dbReference type="InterPro" id="IPR029052">
    <property type="entry name" value="Metallo-depent_PP-like"/>
</dbReference>
<dbReference type="PANTHER" id="PTHR42850">
    <property type="entry name" value="METALLOPHOSPHOESTERASE"/>
    <property type="match status" value="1"/>
</dbReference>
<evidence type="ECO:0008006" key="7">
    <source>
        <dbReference type="Google" id="ProtNLM"/>
    </source>
</evidence>
<reference evidence="5 6" key="1">
    <citation type="submission" date="2019-07" db="EMBL/GenBank/DDBJ databases">
        <title>Venturia inaequalis Genome Resource.</title>
        <authorList>
            <person name="Lichtner F.J."/>
        </authorList>
    </citation>
    <scope>NUCLEOTIDE SEQUENCE [LARGE SCALE GENOMIC DNA]</scope>
    <source>
        <strain evidence="5 6">DMI_063113</strain>
    </source>
</reference>
<dbReference type="GO" id="GO:0006798">
    <property type="term" value="P:polyphosphate catabolic process"/>
    <property type="evidence" value="ECO:0007669"/>
    <property type="project" value="TreeGrafter"/>
</dbReference>
<feature type="transmembrane region" description="Helical" evidence="2">
    <location>
        <begin position="27"/>
        <end position="45"/>
    </location>
</feature>
<dbReference type="CDD" id="cd00144">
    <property type="entry name" value="MPP_PPP_family"/>
    <property type="match status" value="1"/>
</dbReference>
<accession>A0A8H3YTW9</accession>
<dbReference type="InterPro" id="IPR013830">
    <property type="entry name" value="SGNH_hydro"/>
</dbReference>
<feature type="region of interest" description="Disordered" evidence="1">
    <location>
        <begin position="617"/>
        <end position="636"/>
    </location>
</feature>
<evidence type="ECO:0000313" key="5">
    <source>
        <dbReference type="EMBL" id="KAE9971813.1"/>
    </source>
</evidence>
<dbReference type="InterPro" id="IPR004843">
    <property type="entry name" value="Calcineurin-like_PHP"/>
</dbReference>
<keyword evidence="2" id="KW-0812">Transmembrane</keyword>
<sequence length="636" mass="70805">MSEKDGFSASLPSWIRQISFPRRVQRYLLGYAVFLLACWLTWLYYLQPAWAQERLYDASLATLNEKEQSFGANIRPEFTDMIHLKSLDVELLPGSKKSKDDRRLIVVGDVHGCKDELSKLLDKVKFVKGKDHLILAGDMIAKGPDSRGVIDMAMDLGADAARGNWEDRTLLAHDSLVAKVHPLPGPQEDPNTKEDFLDEESFSHGDYKDRAMAKELDKKHIEWLQKCPVILKVGGIAGFNGGSEIVVVHAGLAPGIDLDRQDPFLVMNMRSIDVMTRVPSEDRNGEPWEKLWNHHQSHTHPAAQRQTVIYGHDSKTGLNMNKYSKGLDSGCVKGGELTAFVVDQNGKSKIAPLYDQIVLFGDSITEFGETNNGGGIGYVAALRQAYIRRLDVVNRGFSGYNTDLALRVMHRAIPPCSDANIRIIGLFFGANDSCFPTEANNQCVPLPEFKSNMIKILRHPNLSGHNARMILITNPPVIEEMQYAIDKAKGYPLRRTAENTKKYAEAIREVGKDLGVPVVDLWSAIMLEAGWNPTFQGPIPGCMDAPRSDVLTKYLIDGLHLTPVGYQLLYNTIMECIARCWPDQLPDNLPFVLPRWDDGDAWKMCGETDAIINHRMRSAQPQSNGGSSAGSPPISL</sequence>
<dbReference type="GO" id="GO:0000298">
    <property type="term" value="F:endopolyphosphatase activity"/>
    <property type="evidence" value="ECO:0007669"/>
    <property type="project" value="TreeGrafter"/>
</dbReference>
<dbReference type="SUPFAM" id="SSF56300">
    <property type="entry name" value="Metallo-dependent phosphatases"/>
    <property type="match status" value="1"/>
</dbReference>
<keyword evidence="2" id="KW-0472">Membrane</keyword>
<proteinExistence type="predicted"/>
<protein>
    <recommendedName>
        <fullName evidence="7">SGNH hydrolase-type esterase domain-containing protein</fullName>
    </recommendedName>
</protein>
<comment type="caution">
    <text evidence="5">The sequence shown here is derived from an EMBL/GenBank/DDBJ whole genome shotgun (WGS) entry which is preliminary data.</text>
</comment>
<evidence type="ECO:0000256" key="1">
    <source>
        <dbReference type="SAM" id="MobiDB-lite"/>
    </source>
</evidence>
<keyword evidence="2" id="KW-1133">Transmembrane helix</keyword>
<dbReference type="GO" id="GO:0016791">
    <property type="term" value="F:phosphatase activity"/>
    <property type="evidence" value="ECO:0007669"/>
    <property type="project" value="TreeGrafter"/>
</dbReference>
<keyword evidence="6" id="KW-1185">Reference proteome</keyword>
<organism evidence="5 6">
    <name type="scientific">Venturia inaequalis</name>
    <name type="common">Apple scab fungus</name>
    <dbReference type="NCBI Taxonomy" id="5025"/>
    <lineage>
        <taxon>Eukaryota</taxon>
        <taxon>Fungi</taxon>
        <taxon>Dikarya</taxon>
        <taxon>Ascomycota</taxon>
        <taxon>Pezizomycotina</taxon>
        <taxon>Dothideomycetes</taxon>
        <taxon>Pleosporomycetidae</taxon>
        <taxon>Venturiales</taxon>
        <taxon>Venturiaceae</taxon>
        <taxon>Venturia</taxon>
    </lineage>
</organism>
<feature type="domain" description="Calcineurin-like phosphoesterase" evidence="3">
    <location>
        <begin position="103"/>
        <end position="305"/>
    </location>
</feature>
<dbReference type="Proteomes" id="UP000490939">
    <property type="component" value="Unassembled WGS sequence"/>
</dbReference>
<evidence type="ECO:0000259" key="4">
    <source>
        <dbReference type="Pfam" id="PF13472"/>
    </source>
</evidence>
<dbReference type="SUPFAM" id="SSF52266">
    <property type="entry name" value="SGNH hydrolase"/>
    <property type="match status" value="1"/>
</dbReference>
<dbReference type="InterPro" id="IPR050126">
    <property type="entry name" value="Ap4A_hydrolase"/>
</dbReference>
<dbReference type="PANTHER" id="PTHR42850:SF4">
    <property type="entry name" value="ZINC-DEPENDENT ENDOPOLYPHOSPHATASE"/>
    <property type="match status" value="1"/>
</dbReference>
<dbReference type="InterPro" id="IPR036514">
    <property type="entry name" value="SGNH_hydro_sf"/>
</dbReference>
<dbReference type="GO" id="GO:0005737">
    <property type="term" value="C:cytoplasm"/>
    <property type="evidence" value="ECO:0007669"/>
    <property type="project" value="TreeGrafter"/>
</dbReference>
<evidence type="ECO:0000313" key="6">
    <source>
        <dbReference type="Proteomes" id="UP000490939"/>
    </source>
</evidence>
<dbReference type="EMBL" id="WNWR01000660">
    <property type="protein sequence ID" value="KAE9971813.1"/>
    <property type="molecule type" value="Genomic_DNA"/>
</dbReference>
<gene>
    <name evidence="5" type="ORF">EG327_009740</name>
</gene>
<dbReference type="AlphaFoldDB" id="A0A8H3YTW9"/>
<dbReference type="Gene3D" id="3.60.21.10">
    <property type="match status" value="1"/>
</dbReference>
<dbReference type="Pfam" id="PF00149">
    <property type="entry name" value="Metallophos"/>
    <property type="match status" value="1"/>
</dbReference>
<name>A0A8H3YTW9_VENIN</name>
<evidence type="ECO:0000256" key="2">
    <source>
        <dbReference type="SAM" id="Phobius"/>
    </source>
</evidence>